<dbReference type="OrthoDB" id="9804286at2"/>
<organism evidence="6 7">
    <name type="scientific">Segniliparus rugosus (strain ATCC BAA-974 / DSM 45345 / CCUG 50838 / CIP 108380 / JCM 13579 / CDC 945)</name>
    <dbReference type="NCBI Taxonomy" id="679197"/>
    <lineage>
        <taxon>Bacteria</taxon>
        <taxon>Bacillati</taxon>
        <taxon>Actinomycetota</taxon>
        <taxon>Actinomycetes</taxon>
        <taxon>Mycobacteriales</taxon>
        <taxon>Segniliparaceae</taxon>
        <taxon>Segniliparus</taxon>
    </lineage>
</organism>
<feature type="region of interest" description="Disordered" evidence="4">
    <location>
        <begin position="1"/>
        <end position="20"/>
    </location>
</feature>
<dbReference type="InterPro" id="IPR000594">
    <property type="entry name" value="ThiF_NAD_FAD-bd"/>
</dbReference>
<dbReference type="SUPFAM" id="SSF69572">
    <property type="entry name" value="Activating enzymes of the ubiquitin-like proteins"/>
    <property type="match status" value="1"/>
</dbReference>
<dbReference type="PROSITE" id="PS50206">
    <property type="entry name" value="RHODANESE_3"/>
    <property type="match status" value="1"/>
</dbReference>
<dbReference type="GO" id="GO:0004792">
    <property type="term" value="F:thiosulfate-cyanide sulfurtransferase activity"/>
    <property type="evidence" value="ECO:0007669"/>
    <property type="project" value="TreeGrafter"/>
</dbReference>
<dbReference type="SMART" id="SM00450">
    <property type="entry name" value="RHOD"/>
    <property type="match status" value="1"/>
</dbReference>
<protein>
    <recommendedName>
        <fullName evidence="5">Rhodanese domain-containing protein</fullName>
    </recommendedName>
</protein>
<dbReference type="EMBL" id="ACZI02000001">
    <property type="protein sequence ID" value="ERG69381.1"/>
    <property type="molecule type" value="Genomic_DNA"/>
</dbReference>
<dbReference type="Pfam" id="PF00899">
    <property type="entry name" value="ThiF"/>
    <property type="match status" value="1"/>
</dbReference>
<evidence type="ECO:0000313" key="7">
    <source>
        <dbReference type="Proteomes" id="UP000004816"/>
    </source>
</evidence>
<dbReference type="GO" id="GO:0008641">
    <property type="term" value="F:ubiquitin-like modifier activating enzyme activity"/>
    <property type="evidence" value="ECO:0007669"/>
    <property type="project" value="InterPro"/>
</dbReference>
<evidence type="ECO:0000256" key="2">
    <source>
        <dbReference type="ARBA" id="ARBA00022741"/>
    </source>
</evidence>
<keyword evidence="3" id="KW-0067">ATP-binding</keyword>
<keyword evidence="1" id="KW-0808">Transferase</keyword>
<dbReference type="InterPro" id="IPR045886">
    <property type="entry name" value="ThiF/MoeB/HesA"/>
</dbReference>
<dbReference type="AlphaFoldDB" id="U1LN64"/>
<dbReference type="InterPro" id="IPR036873">
    <property type="entry name" value="Rhodanese-like_dom_sf"/>
</dbReference>
<dbReference type="Gene3D" id="3.40.50.720">
    <property type="entry name" value="NAD(P)-binding Rossmann-like Domain"/>
    <property type="match status" value="1"/>
</dbReference>
<dbReference type="GO" id="GO:0008146">
    <property type="term" value="F:sulfotransferase activity"/>
    <property type="evidence" value="ECO:0007669"/>
    <property type="project" value="TreeGrafter"/>
</dbReference>
<dbReference type="Proteomes" id="UP000004816">
    <property type="component" value="Unassembled WGS sequence"/>
</dbReference>
<dbReference type="GO" id="GO:0016779">
    <property type="term" value="F:nucleotidyltransferase activity"/>
    <property type="evidence" value="ECO:0007669"/>
    <property type="project" value="TreeGrafter"/>
</dbReference>
<evidence type="ECO:0000313" key="6">
    <source>
        <dbReference type="EMBL" id="ERG69381.1"/>
    </source>
</evidence>
<dbReference type="GO" id="GO:0005829">
    <property type="term" value="C:cytosol"/>
    <property type="evidence" value="ECO:0007669"/>
    <property type="project" value="TreeGrafter"/>
</dbReference>
<keyword evidence="2" id="KW-0547">Nucleotide-binding</keyword>
<name>U1LN64_SEGRC</name>
<dbReference type="Gene3D" id="3.40.250.10">
    <property type="entry name" value="Rhodanese-like domain"/>
    <property type="match status" value="1"/>
</dbReference>
<dbReference type="RefSeq" id="WP_021029915.1">
    <property type="nucleotide sequence ID" value="NZ_KI391953.1"/>
</dbReference>
<proteinExistence type="predicted"/>
<sequence length="379" mass="39826">MPSLPPLVPPAAELTPAERERYSRQTILPELGEDGQLRLKNARALVIGAGGLGSPVLLYLAAAGVGTIAVVDFDEVELSNLGRQILHGQGDVGRLKTQSAADRIADLGPQTRVEQIREQLTSENAADLFRKYDLVIDGSDNFATRYVANDAAARTGKPYVWGSIHRFAGQVSVFWAAAPDGRGIDYRDLYPEPPAEGSVPNCAEGGVLGVVCGVVGSLMAAEAVKLITGVGEPLLGTLLLYDALTGRTRTVAVRRDPDRAPVALVEPVAALPPRPAPPRSLRPGELAELLSGERPPTLVDVREDSEWARGHIAGAKHIPLGRIEAAAKAGEIPAGRMVVVYCALGPRSAHAARLLKASGVDDVGELKGGLAAWEAAQSG</sequence>
<dbReference type="CDD" id="cd00757">
    <property type="entry name" value="ThiF_MoeB_HesA_family"/>
    <property type="match status" value="1"/>
</dbReference>
<reference evidence="6 7" key="1">
    <citation type="journal article" date="2011" name="Stand. Genomic Sci.">
        <title>High quality draft genome sequence of Segniliparus rugosus CDC 945(T)= (ATCC BAA-974(T)).</title>
        <authorList>
            <person name="Earl A.M."/>
            <person name="Desjardins C.A."/>
            <person name="Fitzgerald M.G."/>
            <person name="Arachchi H.M."/>
            <person name="Zeng Q."/>
            <person name="Mehta T."/>
            <person name="Griggs A."/>
            <person name="Birren B.W."/>
            <person name="Toney N.C."/>
            <person name="Carr J."/>
            <person name="Posey J."/>
            <person name="Butler W.R."/>
        </authorList>
    </citation>
    <scope>NUCLEOTIDE SEQUENCE [LARGE SCALE GENOMIC DNA]</scope>
    <source>
        <strain evidence="7">ATCC BAA-974 / DSM 45345 / CCUG 50838 / CIP 108380 / JCM 13579 / CDC 945</strain>
    </source>
</reference>
<feature type="domain" description="Rhodanese" evidence="5">
    <location>
        <begin position="292"/>
        <end position="378"/>
    </location>
</feature>
<gene>
    <name evidence="6" type="ORF">HMPREF9336_04077</name>
</gene>
<dbReference type="FunFam" id="3.40.50.720:FF:000033">
    <property type="entry name" value="Adenylyltransferase and sulfurtransferase MOCS3"/>
    <property type="match status" value="1"/>
</dbReference>
<keyword evidence="7" id="KW-1185">Reference proteome</keyword>
<evidence type="ECO:0000256" key="3">
    <source>
        <dbReference type="ARBA" id="ARBA00022840"/>
    </source>
</evidence>
<dbReference type="eggNOG" id="COG0476">
    <property type="taxonomic scope" value="Bacteria"/>
</dbReference>
<dbReference type="PANTHER" id="PTHR10953">
    <property type="entry name" value="UBIQUITIN-ACTIVATING ENZYME E1"/>
    <property type="match status" value="1"/>
</dbReference>
<dbReference type="eggNOG" id="COG0607">
    <property type="taxonomic scope" value="Bacteria"/>
</dbReference>
<dbReference type="InterPro" id="IPR001763">
    <property type="entry name" value="Rhodanese-like_dom"/>
</dbReference>
<dbReference type="Pfam" id="PF00581">
    <property type="entry name" value="Rhodanese"/>
    <property type="match status" value="1"/>
</dbReference>
<dbReference type="PANTHER" id="PTHR10953:SF102">
    <property type="entry name" value="ADENYLYLTRANSFERASE AND SULFURTRANSFERASE MOCS3"/>
    <property type="match status" value="1"/>
</dbReference>
<accession>U1LN64</accession>
<comment type="caution">
    <text evidence="6">The sequence shown here is derived from an EMBL/GenBank/DDBJ whole genome shotgun (WGS) entry which is preliminary data.</text>
</comment>
<dbReference type="NCBIfam" id="NF004281">
    <property type="entry name" value="PRK05690.1"/>
    <property type="match status" value="1"/>
</dbReference>
<dbReference type="STRING" id="679197.HMPREF9336_04077"/>
<evidence type="ECO:0000256" key="1">
    <source>
        <dbReference type="ARBA" id="ARBA00022679"/>
    </source>
</evidence>
<dbReference type="HOGENOM" id="CLU_013325_1_0_11"/>
<evidence type="ECO:0000256" key="4">
    <source>
        <dbReference type="SAM" id="MobiDB-lite"/>
    </source>
</evidence>
<evidence type="ECO:0000259" key="5">
    <source>
        <dbReference type="PROSITE" id="PS50206"/>
    </source>
</evidence>
<dbReference type="InterPro" id="IPR035985">
    <property type="entry name" value="Ubiquitin-activating_enz"/>
</dbReference>
<dbReference type="CDD" id="cd00158">
    <property type="entry name" value="RHOD"/>
    <property type="match status" value="1"/>
</dbReference>
<dbReference type="GO" id="GO:0005524">
    <property type="term" value="F:ATP binding"/>
    <property type="evidence" value="ECO:0007669"/>
    <property type="project" value="UniProtKB-KW"/>
</dbReference>